<organism evidence="2 3">
    <name type="scientific">Streptomyces spiralis</name>
    <dbReference type="NCBI Taxonomy" id="66376"/>
    <lineage>
        <taxon>Bacteria</taxon>
        <taxon>Bacillati</taxon>
        <taxon>Actinomycetota</taxon>
        <taxon>Actinomycetes</taxon>
        <taxon>Kitasatosporales</taxon>
        <taxon>Streptomycetaceae</taxon>
        <taxon>Streptomyces</taxon>
    </lineage>
</organism>
<dbReference type="AlphaFoldDB" id="A0A919ACZ6"/>
<sequence length="205" mass="22508">MHDLYSTNQNLFLASDAYAGFASGLSRHGLRFRTTDRPYPNAFPHGLSVRVYSDYERTLGQLAAHNAGDAEGFAALYQQYKQFAPYLFGLYGSAVPSSAAVRQVLSLLRHRGLRGAAELTHTPLMSTRKLGETWFATGEARTMAACWGMHMDFGPDVSGGAMFPRSIRLGPRQAAMSHEAVPLTQYSSCSSQSPPRRSRLLNTLS</sequence>
<evidence type="ECO:0000313" key="2">
    <source>
        <dbReference type="EMBL" id="GHE98307.1"/>
    </source>
</evidence>
<proteinExistence type="predicted"/>
<reference evidence="2" key="1">
    <citation type="journal article" date="2014" name="Int. J. Syst. Evol. Microbiol.">
        <title>Complete genome sequence of Corynebacterium casei LMG S-19264T (=DSM 44701T), isolated from a smear-ripened cheese.</title>
        <authorList>
            <consortium name="US DOE Joint Genome Institute (JGI-PGF)"/>
            <person name="Walter F."/>
            <person name="Albersmeier A."/>
            <person name="Kalinowski J."/>
            <person name="Ruckert C."/>
        </authorList>
    </citation>
    <scope>NUCLEOTIDE SEQUENCE</scope>
    <source>
        <strain evidence="2">JCM 3302</strain>
    </source>
</reference>
<dbReference type="RefSeq" id="WP_189905737.1">
    <property type="nucleotide sequence ID" value="NZ_BNBC01000037.1"/>
</dbReference>
<evidence type="ECO:0000256" key="1">
    <source>
        <dbReference type="SAM" id="MobiDB-lite"/>
    </source>
</evidence>
<accession>A0A919ACZ6</accession>
<dbReference type="EMBL" id="BNBC01000037">
    <property type="protein sequence ID" value="GHE98307.1"/>
    <property type="molecule type" value="Genomic_DNA"/>
</dbReference>
<gene>
    <name evidence="2" type="ORF">GCM10014715_63090</name>
</gene>
<evidence type="ECO:0000313" key="3">
    <source>
        <dbReference type="Proteomes" id="UP000641386"/>
    </source>
</evidence>
<reference evidence="2" key="2">
    <citation type="submission" date="2020-09" db="EMBL/GenBank/DDBJ databases">
        <authorList>
            <person name="Sun Q."/>
            <person name="Ohkuma M."/>
        </authorList>
    </citation>
    <scope>NUCLEOTIDE SEQUENCE</scope>
    <source>
        <strain evidence="2">JCM 3302</strain>
    </source>
</reference>
<keyword evidence="3" id="KW-1185">Reference proteome</keyword>
<dbReference type="Proteomes" id="UP000641386">
    <property type="component" value="Unassembled WGS sequence"/>
</dbReference>
<comment type="caution">
    <text evidence="2">The sequence shown here is derived from an EMBL/GenBank/DDBJ whole genome shotgun (WGS) entry which is preliminary data.</text>
</comment>
<protein>
    <submittedName>
        <fullName evidence="2">Uncharacterized protein</fullName>
    </submittedName>
</protein>
<feature type="region of interest" description="Disordered" evidence="1">
    <location>
        <begin position="185"/>
        <end position="205"/>
    </location>
</feature>
<name>A0A919ACZ6_9ACTN</name>